<protein>
    <submittedName>
        <fullName evidence="9">Glycosyltransferase family 87 protein</fullName>
    </submittedName>
</protein>
<evidence type="ECO:0000256" key="5">
    <source>
        <dbReference type="ARBA" id="ARBA00022989"/>
    </source>
</evidence>
<dbReference type="InterPro" id="IPR018584">
    <property type="entry name" value="GT87"/>
</dbReference>
<dbReference type="Proteomes" id="UP001210865">
    <property type="component" value="Chromosome"/>
</dbReference>
<evidence type="ECO:0000256" key="4">
    <source>
        <dbReference type="ARBA" id="ARBA00022692"/>
    </source>
</evidence>
<evidence type="ECO:0000256" key="8">
    <source>
        <dbReference type="SAM" id="Phobius"/>
    </source>
</evidence>
<dbReference type="RefSeq" id="WP_270076587.1">
    <property type="nucleotide sequence ID" value="NZ_CP115174.1"/>
</dbReference>
<keyword evidence="4 8" id="KW-0812">Transmembrane</keyword>
<evidence type="ECO:0000256" key="6">
    <source>
        <dbReference type="ARBA" id="ARBA00023136"/>
    </source>
</evidence>
<reference evidence="9 10" key="1">
    <citation type="submission" date="2022-12" db="EMBL/GenBank/DDBJ databases">
        <title>Sphingomonas abieness sp. nov., an endophytic bacterium isolated from Abies koreana.</title>
        <authorList>
            <person name="Jiang L."/>
            <person name="Lee J."/>
        </authorList>
    </citation>
    <scope>NUCLEOTIDE SEQUENCE [LARGE SCALE GENOMIC DNA]</scope>
    <source>
        <strain evidence="10">PAMB 00755</strain>
    </source>
</reference>
<evidence type="ECO:0000313" key="9">
    <source>
        <dbReference type="EMBL" id="WBO21939.1"/>
    </source>
</evidence>
<proteinExistence type="inferred from homology"/>
<comment type="subcellular location">
    <subcellularLocation>
        <location evidence="1">Cell membrane</location>
        <topology evidence="1">Multi-pass membrane protein</topology>
    </subcellularLocation>
</comment>
<keyword evidence="6 8" id="KW-0472">Membrane</keyword>
<feature type="transmembrane region" description="Helical" evidence="8">
    <location>
        <begin position="147"/>
        <end position="168"/>
    </location>
</feature>
<name>A0ABY7NK93_9SPHN</name>
<dbReference type="Pfam" id="PF09594">
    <property type="entry name" value="GT87"/>
    <property type="match status" value="1"/>
</dbReference>
<comment type="similarity">
    <text evidence="7">Belongs to the glycosyltransferase 87 family.</text>
</comment>
<evidence type="ECO:0000256" key="1">
    <source>
        <dbReference type="ARBA" id="ARBA00004651"/>
    </source>
</evidence>
<gene>
    <name evidence="9" type="ORF">PBT88_17515</name>
</gene>
<keyword evidence="2" id="KW-1003">Cell membrane</keyword>
<feature type="transmembrane region" description="Helical" evidence="8">
    <location>
        <begin position="230"/>
        <end position="250"/>
    </location>
</feature>
<evidence type="ECO:0000256" key="7">
    <source>
        <dbReference type="ARBA" id="ARBA00024033"/>
    </source>
</evidence>
<sequence>MNQRGEQRATAQLLGFGLLFWALYLAYALHETIVANDFGVFFEAAHDPLAMVYQIKPSNPFVYPPMTLVWLKPLALLGWTPALILWVTLSLGGMAWATYRLTDTRIALLVLASPVMATTLAVGQFGAIVGAMILWAVRCQGWRQGVLLGLAATIKPQILLAAPIVLLFRADWRALLGAALSMLAMVMLELVTLGPKLWIAWRAAITAFPQGETRIKALAGSVSPAGIAQFHHLPALPFLLAGTVLALLWLRKRARAAGPVELAALIVSASMLMSPYMLVYDLTAMAPFVAVQLIGPSPRDRIAALAAFVCPFLGAGVLWLAARAIWSRDTSPLDPHRQRPG</sequence>
<evidence type="ECO:0000256" key="2">
    <source>
        <dbReference type="ARBA" id="ARBA00022475"/>
    </source>
</evidence>
<keyword evidence="3" id="KW-0808">Transferase</keyword>
<feature type="transmembrane region" description="Helical" evidence="8">
    <location>
        <begin position="262"/>
        <end position="282"/>
    </location>
</feature>
<feature type="transmembrane region" description="Helical" evidence="8">
    <location>
        <begin position="12"/>
        <end position="30"/>
    </location>
</feature>
<feature type="transmembrane region" description="Helical" evidence="8">
    <location>
        <begin position="302"/>
        <end position="322"/>
    </location>
</feature>
<dbReference type="EMBL" id="CP115174">
    <property type="protein sequence ID" value="WBO21939.1"/>
    <property type="molecule type" value="Genomic_DNA"/>
</dbReference>
<organism evidence="9 10">
    <name type="scientific">Sphingomonas abietis</name>
    <dbReference type="NCBI Taxonomy" id="3012344"/>
    <lineage>
        <taxon>Bacteria</taxon>
        <taxon>Pseudomonadati</taxon>
        <taxon>Pseudomonadota</taxon>
        <taxon>Alphaproteobacteria</taxon>
        <taxon>Sphingomonadales</taxon>
        <taxon>Sphingomonadaceae</taxon>
        <taxon>Sphingomonas</taxon>
    </lineage>
</organism>
<evidence type="ECO:0000313" key="10">
    <source>
        <dbReference type="Proteomes" id="UP001210865"/>
    </source>
</evidence>
<evidence type="ECO:0000256" key="3">
    <source>
        <dbReference type="ARBA" id="ARBA00022679"/>
    </source>
</evidence>
<feature type="transmembrane region" description="Helical" evidence="8">
    <location>
        <begin position="175"/>
        <end position="193"/>
    </location>
</feature>
<accession>A0ABY7NK93</accession>
<feature type="transmembrane region" description="Helical" evidence="8">
    <location>
        <begin position="106"/>
        <end position="135"/>
    </location>
</feature>
<keyword evidence="10" id="KW-1185">Reference proteome</keyword>
<keyword evidence="5 8" id="KW-1133">Transmembrane helix</keyword>
<feature type="transmembrane region" description="Helical" evidence="8">
    <location>
        <begin position="76"/>
        <end position="99"/>
    </location>
</feature>